<keyword evidence="4" id="KW-1185">Reference proteome</keyword>
<dbReference type="InterPro" id="IPR055414">
    <property type="entry name" value="LRR_R13L4/SHOC2-like"/>
</dbReference>
<accession>A0AAD8RV89</accession>
<dbReference type="InterPro" id="IPR032675">
    <property type="entry name" value="LRR_dom_sf"/>
</dbReference>
<comment type="caution">
    <text evidence="3">The sequence shown here is derived from an EMBL/GenBank/DDBJ whole genome shotgun (WGS) entry which is preliminary data.</text>
</comment>
<gene>
    <name evidence="3" type="ORF">QYE76_006706</name>
</gene>
<feature type="domain" description="Disease resistance R13L4/SHOC-2-like LRR" evidence="2">
    <location>
        <begin position="74"/>
        <end position="173"/>
    </location>
</feature>
<dbReference type="PANTHER" id="PTHR47186">
    <property type="entry name" value="LEUCINE-RICH REPEAT-CONTAINING PROTEIN 57"/>
    <property type="match status" value="1"/>
</dbReference>
<dbReference type="SUPFAM" id="SSF52058">
    <property type="entry name" value="L domain-like"/>
    <property type="match status" value="1"/>
</dbReference>
<dbReference type="AlphaFoldDB" id="A0AAD8RV89"/>
<evidence type="ECO:0000313" key="4">
    <source>
        <dbReference type="Proteomes" id="UP001231189"/>
    </source>
</evidence>
<proteinExistence type="predicted"/>
<protein>
    <recommendedName>
        <fullName evidence="2">Disease resistance R13L4/SHOC-2-like LRR domain-containing protein</fullName>
    </recommendedName>
</protein>
<dbReference type="PANTHER" id="PTHR47186:SF57">
    <property type="entry name" value="OS02G0478300 PROTEIN"/>
    <property type="match status" value="1"/>
</dbReference>
<name>A0AAD8RV89_LOLMU</name>
<keyword evidence="1" id="KW-0677">Repeat</keyword>
<evidence type="ECO:0000259" key="2">
    <source>
        <dbReference type="Pfam" id="PF23598"/>
    </source>
</evidence>
<evidence type="ECO:0000313" key="3">
    <source>
        <dbReference type="EMBL" id="KAK1632391.1"/>
    </source>
</evidence>
<reference evidence="3" key="1">
    <citation type="submission" date="2023-07" db="EMBL/GenBank/DDBJ databases">
        <title>A chromosome-level genome assembly of Lolium multiflorum.</title>
        <authorList>
            <person name="Chen Y."/>
            <person name="Copetti D."/>
            <person name="Kolliker R."/>
            <person name="Studer B."/>
        </authorList>
    </citation>
    <scope>NUCLEOTIDE SEQUENCE</scope>
    <source>
        <strain evidence="3">02402/16</strain>
        <tissue evidence="3">Leaf</tissue>
    </source>
</reference>
<dbReference type="Pfam" id="PF23598">
    <property type="entry name" value="LRR_14"/>
    <property type="match status" value="2"/>
</dbReference>
<sequence>MIQPSEKARDSMAVERCRIHGVVLQIIMSKSIEENQLFIVDKHYNEAPQSKIRHLAVTKWKRDEEKMVSINLSQVRSLTIFGKCPPSLICSKLRLLRVLDLEDTVELGNDDLKYIGELLHLRYLGLRNTSISRLPSSLENLRYLETLDVQDTKVTQLPAGITKLEKLRYLVCGINFANDLVEKTRKNNGAGRYTSNLFKPLTVMVSRWRGASPSSSSIGEFSTVAAPKRIDKLRNLQALGMVHITQGSKVASNLGKLTCLRELGVDVDANEDVKKDLCSSVASLVRLERLEVRSESLEFLKDVKTPPKHLTALNLSGRLSSLPSWLISLNDLAKVKLIQTQLKRGDIEVIGNLLNLTLLALWEESFAEESLRFSKGTFQKLNLLYIEGLENVSTITIEDGALPLLENLQVTKCNNLHDREEGLSSVLSLEKLNELVLKSCGDKPELEKALQKQISGSKSVNRPKLIIGKSIVTKT</sequence>
<dbReference type="EMBL" id="JAUUTY010000005">
    <property type="protein sequence ID" value="KAK1632391.1"/>
    <property type="molecule type" value="Genomic_DNA"/>
</dbReference>
<dbReference type="Gene3D" id="3.80.10.10">
    <property type="entry name" value="Ribonuclease Inhibitor"/>
    <property type="match status" value="2"/>
</dbReference>
<dbReference type="Proteomes" id="UP001231189">
    <property type="component" value="Unassembled WGS sequence"/>
</dbReference>
<feature type="domain" description="Disease resistance R13L4/SHOC-2-like LRR" evidence="2">
    <location>
        <begin position="224"/>
        <end position="439"/>
    </location>
</feature>
<organism evidence="3 4">
    <name type="scientific">Lolium multiflorum</name>
    <name type="common">Italian ryegrass</name>
    <name type="synonym">Lolium perenne subsp. multiflorum</name>
    <dbReference type="NCBI Taxonomy" id="4521"/>
    <lineage>
        <taxon>Eukaryota</taxon>
        <taxon>Viridiplantae</taxon>
        <taxon>Streptophyta</taxon>
        <taxon>Embryophyta</taxon>
        <taxon>Tracheophyta</taxon>
        <taxon>Spermatophyta</taxon>
        <taxon>Magnoliopsida</taxon>
        <taxon>Liliopsida</taxon>
        <taxon>Poales</taxon>
        <taxon>Poaceae</taxon>
        <taxon>BOP clade</taxon>
        <taxon>Pooideae</taxon>
        <taxon>Poodae</taxon>
        <taxon>Poeae</taxon>
        <taxon>Poeae Chloroplast Group 2 (Poeae type)</taxon>
        <taxon>Loliodinae</taxon>
        <taxon>Loliinae</taxon>
        <taxon>Lolium</taxon>
    </lineage>
</organism>
<evidence type="ECO:0000256" key="1">
    <source>
        <dbReference type="ARBA" id="ARBA00022737"/>
    </source>
</evidence>